<dbReference type="Pfam" id="PF06996">
    <property type="entry name" value="T6SS_TssG"/>
    <property type="match status" value="1"/>
</dbReference>
<evidence type="ECO:0000313" key="2">
    <source>
        <dbReference type="Proteomes" id="UP000601597"/>
    </source>
</evidence>
<sequence length="322" mass="36098">MKQPLGTFFREVWRTERQLPGEKAGYHRVGHDGWPERELVRFRSSQHMGFAGQDVVERRVNRLSNGLQQAELTVDTMGLTGARGALPAHYSEMVLAQLKQKSPAMRDFFDLFNHRLLSLYYRSWEKTQPSVHQERQGEDDFTNILKALTGSEQQWEIWYGGVMSRGARSAATLRAVLSDVSDMPVAVRTLQGGWVRVAPEDQSRLPSRRDPEGQYARLGDAMLGSRVWMADRGADVVFYPGNRQQVRDVLPKGRCSAAIARMAHRLVGGQTRVRYLLVAGARDLTGTRLGQQGRLGADSFIAAGPTSDQQVEVSFKPSQGKE</sequence>
<dbReference type="PANTHER" id="PTHR35564:SF4">
    <property type="entry name" value="CYTOPLASMIC PROTEIN"/>
    <property type="match status" value="1"/>
</dbReference>
<dbReference type="Proteomes" id="UP000601597">
    <property type="component" value="Unassembled WGS sequence"/>
</dbReference>
<dbReference type="EMBL" id="BMXV01000004">
    <property type="protein sequence ID" value="GGY72035.1"/>
    <property type="molecule type" value="Genomic_DNA"/>
</dbReference>
<dbReference type="PANTHER" id="PTHR35564">
    <property type="match status" value="1"/>
</dbReference>
<keyword evidence="2" id="KW-1185">Reference proteome</keyword>
<protein>
    <submittedName>
        <fullName evidence="1">Type VI secretion protein</fullName>
    </submittedName>
</protein>
<organism evidence="1 2">
    <name type="scientific">Marinobacter zhanjiangensis</name>
    <dbReference type="NCBI Taxonomy" id="578215"/>
    <lineage>
        <taxon>Bacteria</taxon>
        <taxon>Pseudomonadati</taxon>
        <taxon>Pseudomonadota</taxon>
        <taxon>Gammaproteobacteria</taxon>
        <taxon>Pseudomonadales</taxon>
        <taxon>Marinobacteraceae</taxon>
        <taxon>Marinobacter</taxon>
    </lineage>
</organism>
<dbReference type="RefSeq" id="WP_189575751.1">
    <property type="nucleotide sequence ID" value="NZ_BMXV01000004.1"/>
</dbReference>
<evidence type="ECO:0000313" key="1">
    <source>
        <dbReference type="EMBL" id="GGY72035.1"/>
    </source>
</evidence>
<accession>A0ABQ3B2I5</accession>
<name>A0ABQ3B2I5_9GAMM</name>
<dbReference type="InterPro" id="IPR010732">
    <property type="entry name" value="T6SS_TssG-like"/>
</dbReference>
<comment type="caution">
    <text evidence="1">The sequence shown here is derived from an EMBL/GenBank/DDBJ whole genome shotgun (WGS) entry which is preliminary data.</text>
</comment>
<gene>
    <name evidence="1" type="ORF">GCM10007071_18830</name>
</gene>
<reference evidence="2" key="1">
    <citation type="journal article" date="2019" name="Int. J. Syst. Evol. Microbiol.">
        <title>The Global Catalogue of Microorganisms (GCM) 10K type strain sequencing project: providing services to taxonomists for standard genome sequencing and annotation.</title>
        <authorList>
            <consortium name="The Broad Institute Genomics Platform"/>
            <consortium name="The Broad Institute Genome Sequencing Center for Infectious Disease"/>
            <person name="Wu L."/>
            <person name="Ma J."/>
        </authorList>
    </citation>
    <scope>NUCLEOTIDE SEQUENCE [LARGE SCALE GENOMIC DNA]</scope>
    <source>
        <strain evidence="2">KCTC 22280</strain>
    </source>
</reference>
<dbReference type="NCBIfam" id="TIGR03347">
    <property type="entry name" value="VI_chp_1"/>
    <property type="match status" value="1"/>
</dbReference>
<proteinExistence type="predicted"/>